<keyword evidence="3" id="KW-1185">Reference proteome</keyword>
<evidence type="ECO:0000313" key="3">
    <source>
        <dbReference type="Proteomes" id="UP001151582"/>
    </source>
</evidence>
<reference evidence="2" key="1">
    <citation type="submission" date="2022-07" db="EMBL/GenBank/DDBJ databases">
        <title>Phylogenomic reconstructions and comparative analyses of Kickxellomycotina fungi.</title>
        <authorList>
            <person name="Reynolds N.K."/>
            <person name="Stajich J.E."/>
            <person name="Barry K."/>
            <person name="Grigoriev I.V."/>
            <person name="Crous P."/>
            <person name="Smith M.E."/>
        </authorList>
    </citation>
    <scope>NUCLEOTIDE SEQUENCE</scope>
    <source>
        <strain evidence="2">RSA 567</strain>
    </source>
</reference>
<accession>A0A9W8B283</accession>
<gene>
    <name evidence="2" type="ORF">H4R34_002726</name>
</gene>
<evidence type="ECO:0000256" key="1">
    <source>
        <dbReference type="SAM" id="MobiDB-lite"/>
    </source>
</evidence>
<dbReference type="EMBL" id="JANBQB010000206">
    <property type="protein sequence ID" value="KAJ1979690.1"/>
    <property type="molecule type" value="Genomic_DNA"/>
</dbReference>
<protein>
    <submittedName>
        <fullName evidence="2">Uncharacterized protein</fullName>
    </submittedName>
</protein>
<evidence type="ECO:0000313" key="2">
    <source>
        <dbReference type="EMBL" id="KAJ1979690.1"/>
    </source>
</evidence>
<dbReference type="Proteomes" id="UP001151582">
    <property type="component" value="Unassembled WGS sequence"/>
</dbReference>
<feature type="region of interest" description="Disordered" evidence="1">
    <location>
        <begin position="262"/>
        <end position="293"/>
    </location>
</feature>
<dbReference type="AlphaFoldDB" id="A0A9W8B283"/>
<comment type="caution">
    <text evidence="2">The sequence shown here is derived from an EMBL/GenBank/DDBJ whole genome shotgun (WGS) entry which is preliminary data.</text>
</comment>
<sequence length="475" mass="51159">MGGSLIPKHGILYGRRESVIQANGTTGVSLQVKGFAPYSHSDQDLATVLSSQMTQPNTTVVGWYSAPAVNVPTDNLTPKDVATCYFDIVESTLLKILTAQCIQRNPDKDMSQLMHQLADEAANLFRQMAGIVVWMPCMTPSAPGLSEDSVWPVLSGARTNPHVTVAPNSKRDPTFLHHNTSVDVHTYFSHVVVEAVLAKLQHPTCMTQADPIETRVLPTLWHMLQANASVSQSDCEPSSMPEAVVRSRDHLALASMARGAYSPKDPLPLDSPANPASAKAHSADRKPTATQTNTACSEVLSGTAQALPHTSGQAVKLESSCVDPSNALESIPAAELKPRILHPCGLHVVSTDVSRYLGDLQHDVRSADMLDTQGLVSLLGSEERANLAQHEQAAADQVAARLGFVESFLQGTLMRKTDQLQTSWDEHNALVDYLQFLDQPTETILAQMTDNALGSPSPSPQNQPADPTITIAPDH</sequence>
<proteinExistence type="predicted"/>
<dbReference type="OrthoDB" id="2373317at2759"/>
<name>A0A9W8B283_9FUNG</name>
<organism evidence="2 3">
    <name type="scientific">Dimargaris verticillata</name>
    <dbReference type="NCBI Taxonomy" id="2761393"/>
    <lineage>
        <taxon>Eukaryota</taxon>
        <taxon>Fungi</taxon>
        <taxon>Fungi incertae sedis</taxon>
        <taxon>Zoopagomycota</taxon>
        <taxon>Kickxellomycotina</taxon>
        <taxon>Dimargaritomycetes</taxon>
        <taxon>Dimargaritales</taxon>
        <taxon>Dimargaritaceae</taxon>
        <taxon>Dimargaris</taxon>
    </lineage>
</organism>
<feature type="region of interest" description="Disordered" evidence="1">
    <location>
        <begin position="450"/>
        <end position="475"/>
    </location>
</feature>
<feature type="compositionally biased region" description="Polar residues" evidence="1">
    <location>
        <begin position="450"/>
        <end position="465"/>
    </location>
</feature>